<proteinExistence type="predicted"/>
<reference evidence="2" key="1">
    <citation type="submission" date="2023-10" db="EMBL/GenBank/DDBJ databases">
        <title>Genome assembly of Pristionchus species.</title>
        <authorList>
            <person name="Yoshida K."/>
            <person name="Sommer R.J."/>
        </authorList>
    </citation>
    <scope>NUCLEOTIDE SEQUENCE</scope>
    <source>
        <strain evidence="2">RS5133</strain>
    </source>
</reference>
<dbReference type="Proteomes" id="UP001432322">
    <property type="component" value="Unassembled WGS sequence"/>
</dbReference>
<name>A0AAV5VE76_9BILA</name>
<accession>A0AAV5VE76</accession>
<keyword evidence="1" id="KW-1133">Transmembrane helix</keyword>
<keyword evidence="1" id="KW-0812">Transmembrane</keyword>
<organism evidence="2 3">
    <name type="scientific">Pristionchus fissidentatus</name>
    <dbReference type="NCBI Taxonomy" id="1538716"/>
    <lineage>
        <taxon>Eukaryota</taxon>
        <taxon>Metazoa</taxon>
        <taxon>Ecdysozoa</taxon>
        <taxon>Nematoda</taxon>
        <taxon>Chromadorea</taxon>
        <taxon>Rhabditida</taxon>
        <taxon>Rhabditina</taxon>
        <taxon>Diplogasteromorpha</taxon>
        <taxon>Diplogasteroidea</taxon>
        <taxon>Neodiplogasteridae</taxon>
        <taxon>Pristionchus</taxon>
    </lineage>
</organism>
<evidence type="ECO:0008006" key="4">
    <source>
        <dbReference type="Google" id="ProtNLM"/>
    </source>
</evidence>
<gene>
    <name evidence="2" type="ORF">PFISCL1PPCAC_8313</name>
</gene>
<comment type="caution">
    <text evidence="2">The sequence shown here is derived from an EMBL/GenBank/DDBJ whole genome shotgun (WGS) entry which is preliminary data.</text>
</comment>
<feature type="non-terminal residue" evidence="2">
    <location>
        <position position="107"/>
    </location>
</feature>
<dbReference type="EMBL" id="BTSY01000002">
    <property type="protein sequence ID" value="GMT17016.1"/>
    <property type="molecule type" value="Genomic_DNA"/>
</dbReference>
<evidence type="ECO:0000313" key="3">
    <source>
        <dbReference type="Proteomes" id="UP001432322"/>
    </source>
</evidence>
<protein>
    <recommendedName>
        <fullName evidence="4">G protein-coupled receptor</fullName>
    </recommendedName>
</protein>
<feature type="non-terminal residue" evidence="2">
    <location>
        <position position="1"/>
    </location>
</feature>
<evidence type="ECO:0000313" key="2">
    <source>
        <dbReference type="EMBL" id="GMT17016.1"/>
    </source>
</evidence>
<evidence type="ECO:0000256" key="1">
    <source>
        <dbReference type="SAM" id="Phobius"/>
    </source>
</evidence>
<keyword evidence="3" id="KW-1185">Reference proteome</keyword>
<dbReference type="AlphaFoldDB" id="A0AAV5VE76"/>
<sequence>ALTSGRQSLVDDVYDGLHDRARTVRSRHSMRGSDLLVLDGIMTGSLLLLLALLVTLVGEISRLLVSLVVNTKHLSLHRISQLLLHLLVLPNLLHVPVGGRIFGHDSH</sequence>
<keyword evidence="1" id="KW-0472">Membrane</keyword>
<feature type="transmembrane region" description="Helical" evidence="1">
    <location>
        <begin position="35"/>
        <end position="58"/>
    </location>
</feature>